<organism evidence="2 3">
    <name type="scientific">Halothiobacillus diazotrophicus</name>
    <dbReference type="NCBI Taxonomy" id="1860122"/>
    <lineage>
        <taxon>Bacteria</taxon>
        <taxon>Pseudomonadati</taxon>
        <taxon>Pseudomonadota</taxon>
        <taxon>Gammaproteobacteria</taxon>
        <taxon>Chromatiales</taxon>
        <taxon>Halothiobacillaceae</taxon>
        <taxon>Halothiobacillus</taxon>
    </lineage>
</organism>
<name>A0A191ZE43_9GAMM</name>
<keyword evidence="3" id="KW-1185">Reference proteome</keyword>
<reference evidence="2 3" key="1">
    <citation type="submission" date="2016-06" db="EMBL/GenBank/DDBJ databases">
        <title>Insight into the functional genes involving in sulfur oxidation in Pearl River water.</title>
        <authorList>
            <person name="Luo J."/>
            <person name="Tan X."/>
            <person name="Lin W."/>
        </authorList>
    </citation>
    <scope>NUCLEOTIDE SEQUENCE [LARGE SCALE GENOMIC DNA]</scope>
    <source>
        <strain evidence="2 3">LS2</strain>
    </source>
</reference>
<feature type="domain" description="PilZ" evidence="1">
    <location>
        <begin position="3"/>
        <end position="103"/>
    </location>
</feature>
<protein>
    <recommendedName>
        <fullName evidence="1">PilZ domain-containing protein</fullName>
    </recommendedName>
</protein>
<accession>A0A191ZE43</accession>
<dbReference type="Gene3D" id="2.40.10.220">
    <property type="entry name" value="predicted glycosyltransferase like domains"/>
    <property type="match status" value="1"/>
</dbReference>
<dbReference type="InterPro" id="IPR009875">
    <property type="entry name" value="PilZ_domain"/>
</dbReference>
<dbReference type="AlphaFoldDB" id="A0A191ZE43"/>
<evidence type="ECO:0000259" key="1">
    <source>
        <dbReference type="Pfam" id="PF07238"/>
    </source>
</evidence>
<dbReference type="GO" id="GO:0035438">
    <property type="term" value="F:cyclic-di-GMP binding"/>
    <property type="evidence" value="ECO:0007669"/>
    <property type="project" value="InterPro"/>
</dbReference>
<gene>
    <name evidence="2" type="ORF">A9404_01010</name>
</gene>
<sequence>MQEQRHHVRQRLSLPARLHIGPAASQVWIRDISLKGVLIECDDPQPDQDWLDRLAHVQILSDPELIPLIELDVVVVRVGGNCIGATWQKIDLDDLIALRELLTANLADERLIEREMLELYHDE</sequence>
<dbReference type="STRING" id="1860122.A9404_01010"/>
<dbReference type="Pfam" id="PF07238">
    <property type="entry name" value="PilZ"/>
    <property type="match status" value="1"/>
</dbReference>
<evidence type="ECO:0000313" key="2">
    <source>
        <dbReference type="EMBL" id="ANJ66141.1"/>
    </source>
</evidence>
<dbReference type="RefSeq" id="WP_066097851.1">
    <property type="nucleotide sequence ID" value="NZ_CP016027.1"/>
</dbReference>
<dbReference type="EMBL" id="CP016027">
    <property type="protein sequence ID" value="ANJ66141.1"/>
    <property type="molecule type" value="Genomic_DNA"/>
</dbReference>
<dbReference type="SUPFAM" id="SSF141371">
    <property type="entry name" value="PilZ domain-like"/>
    <property type="match status" value="1"/>
</dbReference>
<dbReference type="KEGG" id="haz:A9404_01010"/>
<proteinExistence type="predicted"/>
<dbReference type="Proteomes" id="UP000078596">
    <property type="component" value="Chromosome"/>
</dbReference>
<evidence type="ECO:0000313" key="3">
    <source>
        <dbReference type="Proteomes" id="UP000078596"/>
    </source>
</evidence>
<dbReference type="OrthoDB" id="5298508at2"/>